<dbReference type="InterPro" id="IPR003703">
    <property type="entry name" value="Acyl_CoA_thio"/>
</dbReference>
<dbReference type="AlphaFoldDB" id="A0A177TP74"/>
<evidence type="ECO:0000259" key="5">
    <source>
        <dbReference type="Pfam" id="PF20789"/>
    </source>
</evidence>
<protein>
    <recommendedName>
        <fullName evidence="8">Acyl-CoA thioesterase II</fullName>
    </recommendedName>
</protein>
<dbReference type="SUPFAM" id="SSF54637">
    <property type="entry name" value="Thioesterase/thiol ester dehydrase-isomerase"/>
    <property type="match status" value="2"/>
</dbReference>
<dbReference type="GO" id="GO:0006637">
    <property type="term" value="P:acyl-CoA metabolic process"/>
    <property type="evidence" value="ECO:0007669"/>
    <property type="project" value="InterPro"/>
</dbReference>
<feature type="region of interest" description="Disordered" evidence="3">
    <location>
        <begin position="393"/>
        <end position="441"/>
    </location>
</feature>
<proteinExistence type="inferred from homology"/>
<keyword evidence="7" id="KW-1185">Reference proteome</keyword>
<dbReference type="Proteomes" id="UP000077521">
    <property type="component" value="Unassembled WGS sequence"/>
</dbReference>
<dbReference type="Pfam" id="PF13622">
    <property type="entry name" value="4HBT_3"/>
    <property type="match status" value="1"/>
</dbReference>
<dbReference type="Gene3D" id="2.40.160.210">
    <property type="entry name" value="Acyl-CoA thioesterase, double hotdog domain"/>
    <property type="match status" value="1"/>
</dbReference>
<dbReference type="GO" id="GO:0005782">
    <property type="term" value="C:peroxisomal matrix"/>
    <property type="evidence" value="ECO:0007669"/>
    <property type="project" value="UniProtKB-SubCell"/>
</dbReference>
<comment type="similarity">
    <text evidence="1">Belongs to the C/M/P thioester hydrolase family.</text>
</comment>
<dbReference type="InterPro" id="IPR049450">
    <property type="entry name" value="ACOT8-like_C"/>
</dbReference>
<dbReference type="Pfam" id="PF20789">
    <property type="entry name" value="4HBT_3C"/>
    <property type="match status" value="1"/>
</dbReference>
<dbReference type="PANTHER" id="PTHR11066">
    <property type="entry name" value="ACYL-COA THIOESTERASE"/>
    <property type="match status" value="1"/>
</dbReference>
<keyword evidence="2" id="KW-0378">Hydrolase</keyword>
<feature type="region of interest" description="Disordered" evidence="3">
    <location>
        <begin position="27"/>
        <end position="51"/>
    </location>
</feature>
<evidence type="ECO:0000259" key="4">
    <source>
        <dbReference type="Pfam" id="PF13622"/>
    </source>
</evidence>
<sequence>MSSSSRQHPEILEKVPMPETLLDIISIRRIPRPQQQEQGSASPSPSSDSDSFLYETTSLPWSFGYGRRAFGGTTLAVCVQAAYTSLLDKMGPEAAEAYTLYSFQGSFLSPTKITDTLRIRVTPIRDSRSFVTRVVQGFQYEENGDERNTFIATADFVRRGQPTVEGGTFSTIPMNPVTKSAWEAPETLMNVMDINALRRRKYDEGVKSGNIQPDPQVDRAITLESLLWSPISKLQEQRPLPTSPVNESITAFDVDRRLTQDGLSVTDKTTADYLRWSENPAEILQANPEGTKRSGWTLASLNACSLSLSLDYYLAGIALFHSKIPRHAALFVSLDFSLRFHIADIDATQWHLREAKAITGAQGRTFSEASVWAQKDGRLVATISQQCYCRPTQEPTHGGPAVVTISQSNPTDPNTPAPKEEESVEGDLEKDGSAVGGRAKL</sequence>
<dbReference type="PANTHER" id="PTHR11066:SF35">
    <property type="entry name" value="ACYL-COA THIOESTERASE II"/>
    <property type="match status" value="1"/>
</dbReference>
<dbReference type="GO" id="GO:0047617">
    <property type="term" value="F:fatty acyl-CoA hydrolase activity"/>
    <property type="evidence" value="ECO:0007669"/>
    <property type="project" value="InterPro"/>
</dbReference>
<feature type="domain" description="Acyl-CoA thioesterase-like C-terminal" evidence="5">
    <location>
        <begin position="300"/>
        <end position="388"/>
    </location>
</feature>
<reference evidence="6" key="2">
    <citation type="journal article" date="2019" name="IMA Fungus">
        <title>Genome sequencing and comparison of five Tilletia species to identify candidate genes for the detection of regulated species infecting wheat.</title>
        <authorList>
            <person name="Nguyen H.D.T."/>
            <person name="Sultana T."/>
            <person name="Kesanakurti P."/>
            <person name="Hambleton S."/>
        </authorList>
    </citation>
    <scope>NUCLEOTIDE SEQUENCE</scope>
    <source>
        <strain evidence="6">DAOMC 236416</strain>
    </source>
</reference>
<feature type="domain" description="Acyl-CoA thioesterase-like N-terminal HotDog" evidence="4">
    <location>
        <begin position="64"/>
        <end position="156"/>
    </location>
</feature>
<evidence type="ECO:0000256" key="1">
    <source>
        <dbReference type="ARBA" id="ARBA00006538"/>
    </source>
</evidence>
<dbReference type="InterPro" id="IPR029069">
    <property type="entry name" value="HotDog_dom_sf"/>
</dbReference>
<dbReference type="CDD" id="cd03444">
    <property type="entry name" value="Thioesterase_II_repeat1"/>
    <property type="match status" value="1"/>
</dbReference>
<evidence type="ECO:0000313" key="6">
    <source>
        <dbReference type="EMBL" id="KAE8244272.1"/>
    </source>
</evidence>
<comment type="caution">
    <text evidence="6">The sequence shown here is derived from an EMBL/GenBank/DDBJ whole genome shotgun (WGS) entry which is preliminary data.</text>
</comment>
<dbReference type="GO" id="GO:0009062">
    <property type="term" value="P:fatty acid catabolic process"/>
    <property type="evidence" value="ECO:0007669"/>
    <property type="project" value="TreeGrafter"/>
</dbReference>
<accession>A0A177TP74</accession>
<evidence type="ECO:0000256" key="2">
    <source>
        <dbReference type="ARBA" id="ARBA00022801"/>
    </source>
</evidence>
<dbReference type="EMBL" id="LWDF02000683">
    <property type="protein sequence ID" value="KAE8244272.1"/>
    <property type="molecule type" value="Genomic_DNA"/>
</dbReference>
<dbReference type="InterPro" id="IPR042171">
    <property type="entry name" value="Acyl-CoA_hotdog"/>
</dbReference>
<name>A0A177TP74_9BASI</name>
<evidence type="ECO:0008006" key="8">
    <source>
        <dbReference type="Google" id="ProtNLM"/>
    </source>
</evidence>
<gene>
    <name evidence="6" type="ORF">A4X13_0g6713</name>
</gene>
<feature type="compositionally biased region" description="Polar residues" evidence="3">
    <location>
        <begin position="404"/>
        <end position="414"/>
    </location>
</feature>
<evidence type="ECO:0000313" key="7">
    <source>
        <dbReference type="Proteomes" id="UP000077521"/>
    </source>
</evidence>
<dbReference type="InterPro" id="IPR049449">
    <property type="entry name" value="TesB_ACOT8-like_N"/>
</dbReference>
<evidence type="ECO:0000256" key="3">
    <source>
        <dbReference type="SAM" id="MobiDB-lite"/>
    </source>
</evidence>
<dbReference type="CDD" id="cd03445">
    <property type="entry name" value="Thioesterase_II_repeat2"/>
    <property type="match status" value="1"/>
</dbReference>
<organism evidence="6 7">
    <name type="scientific">Tilletia indica</name>
    <dbReference type="NCBI Taxonomy" id="43049"/>
    <lineage>
        <taxon>Eukaryota</taxon>
        <taxon>Fungi</taxon>
        <taxon>Dikarya</taxon>
        <taxon>Basidiomycota</taxon>
        <taxon>Ustilaginomycotina</taxon>
        <taxon>Exobasidiomycetes</taxon>
        <taxon>Tilletiales</taxon>
        <taxon>Tilletiaceae</taxon>
        <taxon>Tilletia</taxon>
    </lineage>
</organism>
<reference evidence="6" key="1">
    <citation type="submission" date="2016-04" db="EMBL/GenBank/DDBJ databases">
        <authorList>
            <person name="Nguyen H.D."/>
            <person name="Samba Siva P."/>
            <person name="Cullis J."/>
            <person name="Levesque C.A."/>
            <person name="Hambleton S."/>
        </authorList>
    </citation>
    <scope>NUCLEOTIDE SEQUENCE</scope>
    <source>
        <strain evidence="6">DAOMC 236416</strain>
    </source>
</reference>